<evidence type="ECO:0000313" key="2">
    <source>
        <dbReference type="Proteomes" id="UP001341840"/>
    </source>
</evidence>
<reference evidence="1 2" key="1">
    <citation type="journal article" date="2023" name="Plants (Basel)">
        <title>Bridging the Gap: Combining Genomics and Transcriptomics Approaches to Understand Stylosanthes scabra, an Orphan Legume from the Brazilian Caatinga.</title>
        <authorList>
            <person name="Ferreira-Neto J.R.C."/>
            <person name="da Silva M.D."/>
            <person name="Binneck E."/>
            <person name="de Melo N.F."/>
            <person name="da Silva R.H."/>
            <person name="de Melo A.L.T.M."/>
            <person name="Pandolfi V."/>
            <person name="Bustamante F.O."/>
            <person name="Brasileiro-Vidal A.C."/>
            <person name="Benko-Iseppon A.M."/>
        </authorList>
    </citation>
    <scope>NUCLEOTIDE SEQUENCE [LARGE SCALE GENOMIC DNA]</scope>
    <source>
        <tissue evidence="1">Leaves</tissue>
    </source>
</reference>
<proteinExistence type="predicted"/>
<comment type="caution">
    <text evidence="1">The sequence shown here is derived from an EMBL/GenBank/DDBJ whole genome shotgun (WGS) entry which is preliminary data.</text>
</comment>
<dbReference type="EMBL" id="JASCZI010181861">
    <property type="protein sequence ID" value="MED6186151.1"/>
    <property type="molecule type" value="Genomic_DNA"/>
</dbReference>
<evidence type="ECO:0000313" key="1">
    <source>
        <dbReference type="EMBL" id="MED6186151.1"/>
    </source>
</evidence>
<sequence length="157" mass="18913">MGSGIIYYEIEKCEEYEDSDERADSDLAIVKTRRYHFDGEPFIHPLHSIRFDPDRPYELLLSLFFPLDVETLRRRKIHLLKNLTHQDEQVRYRNTLPLVPWFDSDLHRRLLRWFPLLKDKMGQDNSRVGSSFRHPKVRCAKVMMLRVRKQVKMSLRG</sequence>
<accession>A0ABU6WJU2</accession>
<protein>
    <submittedName>
        <fullName evidence="1">Uncharacterized protein</fullName>
    </submittedName>
</protein>
<gene>
    <name evidence="1" type="ORF">PIB30_064043</name>
</gene>
<name>A0ABU6WJU2_9FABA</name>
<keyword evidence="2" id="KW-1185">Reference proteome</keyword>
<organism evidence="1 2">
    <name type="scientific">Stylosanthes scabra</name>
    <dbReference type="NCBI Taxonomy" id="79078"/>
    <lineage>
        <taxon>Eukaryota</taxon>
        <taxon>Viridiplantae</taxon>
        <taxon>Streptophyta</taxon>
        <taxon>Embryophyta</taxon>
        <taxon>Tracheophyta</taxon>
        <taxon>Spermatophyta</taxon>
        <taxon>Magnoliopsida</taxon>
        <taxon>eudicotyledons</taxon>
        <taxon>Gunneridae</taxon>
        <taxon>Pentapetalae</taxon>
        <taxon>rosids</taxon>
        <taxon>fabids</taxon>
        <taxon>Fabales</taxon>
        <taxon>Fabaceae</taxon>
        <taxon>Papilionoideae</taxon>
        <taxon>50 kb inversion clade</taxon>
        <taxon>dalbergioids sensu lato</taxon>
        <taxon>Dalbergieae</taxon>
        <taxon>Pterocarpus clade</taxon>
        <taxon>Stylosanthes</taxon>
    </lineage>
</organism>
<dbReference type="Proteomes" id="UP001341840">
    <property type="component" value="Unassembled WGS sequence"/>
</dbReference>